<gene>
    <name evidence="13" type="ORF">ACFQO8_09220</name>
</gene>
<comment type="caution">
    <text evidence="13">The sequence shown here is derived from an EMBL/GenBank/DDBJ whole genome shotgun (WGS) entry which is preliminary data.</text>
</comment>
<evidence type="ECO:0000256" key="2">
    <source>
        <dbReference type="ARBA" id="ARBA00004950"/>
    </source>
</evidence>
<comment type="pathway">
    <text evidence="2">Cofactor biosynthesis; NAD(+) biosynthesis; iminoaspartate from L-aspartate (oxidase route): step 1/1.</text>
</comment>
<evidence type="ECO:0000256" key="9">
    <source>
        <dbReference type="ARBA" id="ARBA00023002"/>
    </source>
</evidence>
<dbReference type="InterPro" id="IPR005288">
    <property type="entry name" value="NadB"/>
</dbReference>
<feature type="domain" description="FAD-dependent oxidoreductase 2 FAD-binding" evidence="12">
    <location>
        <begin position="9"/>
        <end position="363"/>
    </location>
</feature>
<evidence type="ECO:0000256" key="8">
    <source>
        <dbReference type="ARBA" id="ARBA00022827"/>
    </source>
</evidence>
<evidence type="ECO:0000256" key="10">
    <source>
        <dbReference type="ARBA" id="ARBA00030386"/>
    </source>
</evidence>
<dbReference type="SUPFAM" id="SSF56425">
    <property type="entry name" value="Succinate dehydrogenase/fumarate reductase flavoprotein, catalytic domain"/>
    <property type="match status" value="1"/>
</dbReference>
<dbReference type="EC" id="1.4.3.16" evidence="4"/>
<evidence type="ECO:0000256" key="7">
    <source>
        <dbReference type="ARBA" id="ARBA00022642"/>
    </source>
</evidence>
<evidence type="ECO:0000313" key="14">
    <source>
        <dbReference type="Proteomes" id="UP001596439"/>
    </source>
</evidence>
<keyword evidence="8" id="KW-0274">FAD</keyword>
<evidence type="ECO:0000313" key="13">
    <source>
        <dbReference type="EMBL" id="MFC7390328.1"/>
    </source>
</evidence>
<evidence type="ECO:0000256" key="1">
    <source>
        <dbReference type="ARBA" id="ARBA00001974"/>
    </source>
</evidence>
<keyword evidence="14" id="KW-1185">Reference proteome</keyword>
<keyword evidence="7" id="KW-0662">Pyridine nucleotide biosynthesis</keyword>
<dbReference type="InterPro" id="IPR036188">
    <property type="entry name" value="FAD/NAD-bd_sf"/>
</dbReference>
<evidence type="ECO:0000256" key="11">
    <source>
        <dbReference type="ARBA" id="ARBA00048305"/>
    </source>
</evidence>
<proteinExistence type="inferred from homology"/>
<dbReference type="Gene3D" id="3.90.700.10">
    <property type="entry name" value="Succinate dehydrogenase/fumarate reductase flavoprotein, catalytic domain"/>
    <property type="match status" value="1"/>
</dbReference>
<dbReference type="Pfam" id="PF00890">
    <property type="entry name" value="FAD_binding_2"/>
    <property type="match status" value="1"/>
</dbReference>
<dbReference type="Proteomes" id="UP001596439">
    <property type="component" value="Unassembled WGS sequence"/>
</dbReference>
<dbReference type="InterPro" id="IPR003953">
    <property type="entry name" value="FAD-dep_OxRdtase_2_FAD-bd"/>
</dbReference>
<dbReference type="Gene3D" id="3.50.50.60">
    <property type="entry name" value="FAD/NAD(P)-binding domain"/>
    <property type="match status" value="1"/>
</dbReference>
<keyword evidence="6" id="KW-0285">Flavoprotein</keyword>
<dbReference type="RefSeq" id="WP_214789297.1">
    <property type="nucleotide sequence ID" value="NZ_JANIEL010000009.1"/>
</dbReference>
<organism evidence="13 14">
    <name type="scientific">Exiguobacterium aestuarii</name>
    <dbReference type="NCBI Taxonomy" id="273527"/>
    <lineage>
        <taxon>Bacteria</taxon>
        <taxon>Bacillati</taxon>
        <taxon>Bacillota</taxon>
        <taxon>Bacilli</taxon>
        <taxon>Bacillales</taxon>
        <taxon>Bacillales Family XII. Incertae Sedis</taxon>
        <taxon>Exiguobacterium</taxon>
    </lineage>
</organism>
<dbReference type="InterPro" id="IPR027477">
    <property type="entry name" value="Succ_DH/fumarate_Rdtase_cat_sf"/>
</dbReference>
<evidence type="ECO:0000256" key="4">
    <source>
        <dbReference type="ARBA" id="ARBA00012173"/>
    </source>
</evidence>
<dbReference type="PANTHER" id="PTHR42716">
    <property type="entry name" value="L-ASPARTATE OXIDASE"/>
    <property type="match status" value="1"/>
</dbReference>
<dbReference type="SUPFAM" id="SSF51905">
    <property type="entry name" value="FAD/NAD(P)-binding domain"/>
    <property type="match status" value="1"/>
</dbReference>
<dbReference type="PANTHER" id="PTHR42716:SF2">
    <property type="entry name" value="L-ASPARTATE OXIDASE, CHLOROPLASTIC"/>
    <property type="match status" value="1"/>
</dbReference>
<accession>A0ABW2PLJ1</accession>
<name>A0ABW2PLJ1_9BACL</name>
<comment type="cofactor">
    <cofactor evidence="1">
        <name>FAD</name>
        <dbReference type="ChEBI" id="CHEBI:57692"/>
    </cofactor>
</comment>
<evidence type="ECO:0000256" key="6">
    <source>
        <dbReference type="ARBA" id="ARBA00022630"/>
    </source>
</evidence>
<evidence type="ECO:0000256" key="5">
    <source>
        <dbReference type="ARBA" id="ARBA00021901"/>
    </source>
</evidence>
<evidence type="ECO:0000256" key="3">
    <source>
        <dbReference type="ARBA" id="ARBA00008562"/>
    </source>
</evidence>
<dbReference type="EMBL" id="JBHTCE010000001">
    <property type="protein sequence ID" value="MFC7390328.1"/>
    <property type="molecule type" value="Genomic_DNA"/>
</dbReference>
<protein>
    <recommendedName>
        <fullName evidence="5">L-aspartate oxidase</fullName>
        <ecNumber evidence="4">1.4.3.16</ecNumber>
    </recommendedName>
    <alternativeName>
        <fullName evidence="10">Quinolinate synthase B</fullName>
    </alternativeName>
</protein>
<sequence>MSLQIKKTDILIIGTGLAAVATALHVPSSLSVLLVSKGEVTSTNSDLAQGGIASSYLEETSEAHKEDTMLASNRTSCSERVDILVKEGRRAIEEMERFGVRFDRDEDGYALGREGAHQLHRIFHAGGDETGRHVMRQLRRSLPDNVSILEHVLVHDLVMKEGRVVGALAFHHEEMLQLEAGAVILATGGIGGLIDWTSNAKTVTGDGLVLANRCGAKLTHLQQIQFHPTLLAAEEPHLVTEALRGAGAKLVDASGNHVMAHDPLGSLAPRDVVARVLTDHVGLVFLDTTKVKRLRDRFPKLVATCDKLGIDLRQIPVRPGLHFHMGGIEVDESGRTDVDGLYAVGEVADTGVHGTNRLASNSLLECWVFGKRVAEAIQVNDASLATSDVMVYDISPETFQAFRHQIGKWLTISPNLDEMKCFLQNTQTLTLTKHVTRQLSEQTLQLDAARLLAQSILEMERYDEHDLSTRTAATVSD</sequence>
<evidence type="ECO:0000259" key="12">
    <source>
        <dbReference type="Pfam" id="PF00890"/>
    </source>
</evidence>
<comment type="similarity">
    <text evidence="3">Belongs to the FAD-dependent oxidoreductase 2 family. NadB subfamily.</text>
</comment>
<dbReference type="PRINTS" id="PR00368">
    <property type="entry name" value="FADPNR"/>
</dbReference>
<comment type="catalytic activity">
    <reaction evidence="11">
        <text>L-aspartate + O2 = iminosuccinate + H2O2</text>
        <dbReference type="Rhea" id="RHEA:25876"/>
        <dbReference type="ChEBI" id="CHEBI:15379"/>
        <dbReference type="ChEBI" id="CHEBI:16240"/>
        <dbReference type="ChEBI" id="CHEBI:29991"/>
        <dbReference type="ChEBI" id="CHEBI:77875"/>
        <dbReference type="EC" id="1.4.3.16"/>
    </reaction>
    <physiologicalReaction direction="left-to-right" evidence="11">
        <dbReference type="Rhea" id="RHEA:25877"/>
    </physiologicalReaction>
</comment>
<reference evidence="14" key="1">
    <citation type="journal article" date="2019" name="Int. J. Syst. Evol. Microbiol.">
        <title>The Global Catalogue of Microorganisms (GCM) 10K type strain sequencing project: providing services to taxonomists for standard genome sequencing and annotation.</title>
        <authorList>
            <consortium name="The Broad Institute Genomics Platform"/>
            <consortium name="The Broad Institute Genome Sequencing Center for Infectious Disease"/>
            <person name="Wu L."/>
            <person name="Ma J."/>
        </authorList>
    </citation>
    <scope>NUCLEOTIDE SEQUENCE [LARGE SCALE GENOMIC DNA]</scope>
    <source>
        <strain evidence="14">CCUG 55590</strain>
    </source>
</reference>
<keyword evidence="9" id="KW-0560">Oxidoreductase</keyword>